<dbReference type="SUPFAM" id="SSF49503">
    <property type="entry name" value="Cupredoxins"/>
    <property type="match status" value="1"/>
</dbReference>
<gene>
    <name evidence="7" type="ORF">Cni_G13265</name>
</gene>
<dbReference type="Gene3D" id="2.60.40.420">
    <property type="entry name" value="Cupredoxins - blue copper proteins"/>
    <property type="match status" value="1"/>
</dbReference>
<dbReference type="PROSITE" id="PS51485">
    <property type="entry name" value="PHYTOCYANIN"/>
    <property type="match status" value="1"/>
</dbReference>
<dbReference type="InterPro" id="IPR039391">
    <property type="entry name" value="Phytocyanin-like"/>
</dbReference>
<dbReference type="PANTHER" id="PTHR33021">
    <property type="entry name" value="BLUE COPPER PROTEIN"/>
    <property type="match status" value="1"/>
</dbReference>
<feature type="region of interest" description="Disordered" evidence="4">
    <location>
        <begin position="121"/>
        <end position="157"/>
    </location>
</feature>
<protein>
    <recommendedName>
        <fullName evidence="6">Phytocyanin domain-containing protein</fullName>
    </recommendedName>
</protein>
<dbReference type="Pfam" id="PF02298">
    <property type="entry name" value="Cu_bind_like"/>
    <property type="match status" value="1"/>
</dbReference>
<proteinExistence type="predicted"/>
<dbReference type="GO" id="GO:0005886">
    <property type="term" value="C:plasma membrane"/>
    <property type="evidence" value="ECO:0007669"/>
    <property type="project" value="TreeGrafter"/>
</dbReference>
<evidence type="ECO:0000256" key="5">
    <source>
        <dbReference type="SAM" id="SignalP"/>
    </source>
</evidence>
<evidence type="ECO:0000313" key="7">
    <source>
        <dbReference type="EMBL" id="WOL04544.1"/>
    </source>
</evidence>
<dbReference type="InterPro" id="IPR028871">
    <property type="entry name" value="BlueCu_1_BS"/>
</dbReference>
<dbReference type="InterPro" id="IPR008972">
    <property type="entry name" value="Cupredoxin"/>
</dbReference>
<dbReference type="Proteomes" id="UP001327560">
    <property type="component" value="Chromosome 4"/>
</dbReference>
<feature type="chain" id="PRO_5042845924" description="Phytocyanin domain-containing protein" evidence="5">
    <location>
        <begin position="23"/>
        <end position="178"/>
    </location>
</feature>
<evidence type="ECO:0000259" key="6">
    <source>
        <dbReference type="PROSITE" id="PS51485"/>
    </source>
</evidence>
<evidence type="ECO:0000256" key="3">
    <source>
        <dbReference type="ARBA" id="ARBA00023180"/>
    </source>
</evidence>
<accession>A0AAQ3QBC7</accession>
<dbReference type="GO" id="GO:0046872">
    <property type="term" value="F:metal ion binding"/>
    <property type="evidence" value="ECO:0007669"/>
    <property type="project" value="UniProtKB-KW"/>
</dbReference>
<dbReference type="FunFam" id="2.60.40.420:FF:000003">
    <property type="entry name" value="Blue copper"/>
    <property type="match status" value="1"/>
</dbReference>
<dbReference type="PANTHER" id="PTHR33021:SF499">
    <property type="entry name" value="OS12G0150500 PROTEIN"/>
    <property type="match status" value="1"/>
</dbReference>
<dbReference type="PROSITE" id="PS00196">
    <property type="entry name" value="COPPER_BLUE"/>
    <property type="match status" value="1"/>
</dbReference>
<evidence type="ECO:0000256" key="4">
    <source>
        <dbReference type="SAM" id="MobiDB-lite"/>
    </source>
</evidence>
<keyword evidence="3" id="KW-0325">Glycoprotein</keyword>
<evidence type="ECO:0000256" key="2">
    <source>
        <dbReference type="ARBA" id="ARBA00023008"/>
    </source>
</evidence>
<organism evidence="7 8">
    <name type="scientific">Canna indica</name>
    <name type="common">Indian-shot</name>
    <dbReference type="NCBI Taxonomy" id="4628"/>
    <lineage>
        <taxon>Eukaryota</taxon>
        <taxon>Viridiplantae</taxon>
        <taxon>Streptophyta</taxon>
        <taxon>Embryophyta</taxon>
        <taxon>Tracheophyta</taxon>
        <taxon>Spermatophyta</taxon>
        <taxon>Magnoliopsida</taxon>
        <taxon>Liliopsida</taxon>
        <taxon>Zingiberales</taxon>
        <taxon>Cannaceae</taxon>
        <taxon>Canna</taxon>
    </lineage>
</organism>
<keyword evidence="1" id="KW-0479">Metal-binding</keyword>
<evidence type="ECO:0000313" key="8">
    <source>
        <dbReference type="Proteomes" id="UP001327560"/>
    </source>
</evidence>
<name>A0AAQ3QBC7_9LILI</name>
<keyword evidence="8" id="KW-1185">Reference proteome</keyword>
<keyword evidence="5" id="KW-0732">Signal</keyword>
<feature type="domain" description="Phytocyanin" evidence="6">
    <location>
        <begin position="23"/>
        <end position="122"/>
    </location>
</feature>
<dbReference type="CDD" id="cd04216">
    <property type="entry name" value="Phytocyanin"/>
    <property type="match status" value="1"/>
</dbReference>
<evidence type="ECO:0000256" key="1">
    <source>
        <dbReference type="ARBA" id="ARBA00022723"/>
    </source>
</evidence>
<feature type="compositionally biased region" description="Pro residues" evidence="4">
    <location>
        <begin position="126"/>
        <end position="151"/>
    </location>
</feature>
<dbReference type="GO" id="GO:0009055">
    <property type="term" value="F:electron transfer activity"/>
    <property type="evidence" value="ECO:0007669"/>
    <property type="project" value="InterPro"/>
</dbReference>
<reference evidence="7 8" key="1">
    <citation type="submission" date="2023-10" db="EMBL/GenBank/DDBJ databases">
        <title>Chromosome-scale genome assembly provides insights into flower coloration mechanisms of Canna indica.</title>
        <authorList>
            <person name="Li C."/>
        </authorList>
    </citation>
    <scope>NUCLEOTIDE SEQUENCE [LARGE SCALE GENOMIC DNA]</scope>
    <source>
        <tissue evidence="7">Flower</tissue>
    </source>
</reference>
<keyword evidence="2" id="KW-0186">Copper</keyword>
<dbReference type="InterPro" id="IPR003245">
    <property type="entry name" value="Phytocyanin_dom"/>
</dbReference>
<dbReference type="AlphaFoldDB" id="A0AAQ3QBC7"/>
<feature type="signal peptide" evidence="5">
    <location>
        <begin position="1"/>
        <end position="22"/>
    </location>
</feature>
<dbReference type="EMBL" id="CP136893">
    <property type="protein sequence ID" value="WOL04544.1"/>
    <property type="molecule type" value="Genomic_DNA"/>
</dbReference>
<sequence length="178" mass="17887">MAVLRALVAAVAVAAIFELAMGVNYDVGGPAGSWDLSTNYAQWVAGKKFNVNDTLTFKYTSAHDVLEVNSAAYAACDGSKPITKETTGMTIFTLPAAGKKYFICGVGNHCAQGMKVEVDVSAASSPPSPPSVSPTSPPPSSGPAAAPPPPSGAAGSLGKQANVALGFGLGMVLMVVGL</sequence>